<dbReference type="InterPro" id="IPR013324">
    <property type="entry name" value="RNA_pol_sigma_r3/r4-like"/>
</dbReference>
<evidence type="ECO:0000259" key="5">
    <source>
        <dbReference type="Pfam" id="PF04542"/>
    </source>
</evidence>
<keyword evidence="3" id="KW-0731">Sigma factor</keyword>
<evidence type="ECO:0000313" key="8">
    <source>
        <dbReference type="Proteomes" id="UP000520814"/>
    </source>
</evidence>
<dbReference type="InterPro" id="IPR036388">
    <property type="entry name" value="WH-like_DNA-bd_sf"/>
</dbReference>
<dbReference type="SUPFAM" id="SSF88946">
    <property type="entry name" value="Sigma2 domain of RNA polymerase sigma factors"/>
    <property type="match status" value="1"/>
</dbReference>
<dbReference type="Pfam" id="PF08281">
    <property type="entry name" value="Sigma70_r4_2"/>
    <property type="match status" value="1"/>
</dbReference>
<dbReference type="Pfam" id="PF04542">
    <property type="entry name" value="Sigma70_r2"/>
    <property type="match status" value="1"/>
</dbReference>
<sequence>MDAIQVLRSGKAQTLAPAVAAGVGGTTLRAPDPDAALVRRVVAGEVAAFEVLFRKYQTPIFNMITRMVRGEEAYDITQEVFLRAFKSLKSFRGDSKFSTWLYTIARHTCLNHLRHKNVLHEGSLEEAQDDHPGNEPIDETMNVSRISEVRELQRVVDEVLATLPAEARMLLILRDFEQLSYDEISQVTQLSIVNVKSKIHRARQAFKKRFQPHLALLDGGIGR</sequence>
<comment type="similarity">
    <text evidence="1">Belongs to the sigma-70 factor family. ECF subfamily.</text>
</comment>
<reference evidence="7 8" key="1">
    <citation type="submission" date="2020-08" db="EMBL/GenBank/DDBJ databases">
        <title>Genomic Encyclopedia of Type Strains, Phase IV (KMG-IV): sequencing the most valuable type-strain genomes for metagenomic binning, comparative biology and taxonomic classification.</title>
        <authorList>
            <person name="Goeker M."/>
        </authorList>
    </citation>
    <scope>NUCLEOTIDE SEQUENCE [LARGE SCALE GENOMIC DNA]</scope>
    <source>
        <strain evidence="7 8">DSM 23562</strain>
    </source>
</reference>
<protein>
    <submittedName>
        <fullName evidence="7">RNA polymerase sigma-70 factor (ECF subfamily)</fullName>
    </submittedName>
</protein>
<dbReference type="InterPro" id="IPR039425">
    <property type="entry name" value="RNA_pol_sigma-70-like"/>
</dbReference>
<dbReference type="GO" id="GO:0016987">
    <property type="term" value="F:sigma factor activity"/>
    <property type="evidence" value="ECO:0007669"/>
    <property type="project" value="UniProtKB-KW"/>
</dbReference>
<dbReference type="Gene3D" id="1.10.1740.10">
    <property type="match status" value="1"/>
</dbReference>
<proteinExistence type="inferred from homology"/>
<comment type="caution">
    <text evidence="7">The sequence shown here is derived from an EMBL/GenBank/DDBJ whole genome shotgun (WGS) entry which is preliminary data.</text>
</comment>
<keyword evidence="8" id="KW-1185">Reference proteome</keyword>
<dbReference type="InterPro" id="IPR013249">
    <property type="entry name" value="RNA_pol_sigma70_r4_t2"/>
</dbReference>
<dbReference type="GO" id="GO:0006352">
    <property type="term" value="P:DNA-templated transcription initiation"/>
    <property type="evidence" value="ECO:0007669"/>
    <property type="project" value="InterPro"/>
</dbReference>
<dbReference type="GO" id="GO:0003677">
    <property type="term" value="F:DNA binding"/>
    <property type="evidence" value="ECO:0007669"/>
    <property type="project" value="InterPro"/>
</dbReference>
<feature type="domain" description="RNA polymerase sigma-70 region 2" evidence="5">
    <location>
        <begin position="52"/>
        <end position="116"/>
    </location>
</feature>
<keyword evidence="2" id="KW-0805">Transcription regulation</keyword>
<dbReference type="NCBIfam" id="TIGR02937">
    <property type="entry name" value="sigma70-ECF"/>
    <property type="match status" value="1"/>
</dbReference>
<feature type="domain" description="RNA polymerase sigma factor 70 region 4 type 2" evidence="6">
    <location>
        <begin position="155"/>
        <end position="205"/>
    </location>
</feature>
<dbReference type="InterPro" id="IPR007627">
    <property type="entry name" value="RNA_pol_sigma70_r2"/>
</dbReference>
<evidence type="ECO:0000256" key="1">
    <source>
        <dbReference type="ARBA" id="ARBA00010641"/>
    </source>
</evidence>
<dbReference type="SUPFAM" id="SSF88659">
    <property type="entry name" value="Sigma3 and sigma4 domains of RNA polymerase sigma factors"/>
    <property type="match status" value="1"/>
</dbReference>
<dbReference type="EMBL" id="JACHGW010000004">
    <property type="protein sequence ID" value="MBB6052239.1"/>
    <property type="molecule type" value="Genomic_DNA"/>
</dbReference>
<gene>
    <name evidence="7" type="ORF">HNQ39_004060</name>
</gene>
<evidence type="ECO:0000256" key="2">
    <source>
        <dbReference type="ARBA" id="ARBA00023015"/>
    </source>
</evidence>
<dbReference type="Proteomes" id="UP000520814">
    <property type="component" value="Unassembled WGS sequence"/>
</dbReference>
<dbReference type="RefSeq" id="WP_184200910.1">
    <property type="nucleotide sequence ID" value="NZ_JACHGW010000004.1"/>
</dbReference>
<evidence type="ECO:0000256" key="4">
    <source>
        <dbReference type="ARBA" id="ARBA00023163"/>
    </source>
</evidence>
<keyword evidence="4" id="KW-0804">Transcription</keyword>
<organism evidence="7 8">
    <name type="scientific">Armatimonas rosea</name>
    <dbReference type="NCBI Taxonomy" id="685828"/>
    <lineage>
        <taxon>Bacteria</taxon>
        <taxon>Bacillati</taxon>
        <taxon>Armatimonadota</taxon>
        <taxon>Armatimonadia</taxon>
        <taxon>Armatimonadales</taxon>
        <taxon>Armatimonadaceae</taxon>
        <taxon>Armatimonas</taxon>
    </lineage>
</organism>
<dbReference type="PANTHER" id="PTHR43133">
    <property type="entry name" value="RNA POLYMERASE ECF-TYPE SIGMA FACTO"/>
    <property type="match status" value="1"/>
</dbReference>
<evidence type="ECO:0000256" key="3">
    <source>
        <dbReference type="ARBA" id="ARBA00023082"/>
    </source>
</evidence>
<name>A0A7W9SU35_ARMRO</name>
<dbReference type="InterPro" id="IPR014284">
    <property type="entry name" value="RNA_pol_sigma-70_dom"/>
</dbReference>
<evidence type="ECO:0000259" key="6">
    <source>
        <dbReference type="Pfam" id="PF08281"/>
    </source>
</evidence>
<dbReference type="AlphaFoldDB" id="A0A7W9SU35"/>
<dbReference type="CDD" id="cd06171">
    <property type="entry name" value="Sigma70_r4"/>
    <property type="match status" value="1"/>
</dbReference>
<dbReference type="InterPro" id="IPR013325">
    <property type="entry name" value="RNA_pol_sigma_r2"/>
</dbReference>
<dbReference type="Gene3D" id="1.10.10.10">
    <property type="entry name" value="Winged helix-like DNA-binding domain superfamily/Winged helix DNA-binding domain"/>
    <property type="match status" value="1"/>
</dbReference>
<accession>A0A7W9SU35</accession>
<dbReference type="PANTHER" id="PTHR43133:SF51">
    <property type="entry name" value="RNA POLYMERASE SIGMA FACTOR"/>
    <property type="match status" value="1"/>
</dbReference>
<evidence type="ECO:0000313" key="7">
    <source>
        <dbReference type="EMBL" id="MBB6052239.1"/>
    </source>
</evidence>